<evidence type="ECO:0000256" key="4">
    <source>
        <dbReference type="ARBA" id="ARBA00022737"/>
    </source>
</evidence>
<dbReference type="InterPro" id="IPR010208">
    <property type="entry name" value="Ion_transpt_RnfC/RsxC"/>
</dbReference>
<accession>A0ABQ5MM08</accession>
<gene>
    <name evidence="8" type="primary">rnfC</name>
    <name evidence="10" type="ORF">Y10_27970</name>
</gene>
<dbReference type="Gene3D" id="3.30.70.20">
    <property type="match status" value="1"/>
</dbReference>
<evidence type="ECO:0000313" key="11">
    <source>
        <dbReference type="Proteomes" id="UP001143543"/>
    </source>
</evidence>
<dbReference type="InterPro" id="IPR017900">
    <property type="entry name" value="4Fe4S_Fe_S_CS"/>
</dbReference>
<comment type="subunit">
    <text evidence="8">The complex is composed of six subunits: RnfA, RnfB, RnfC, RnfD, RnfE and RnfG.</text>
</comment>
<reference evidence="10" key="1">
    <citation type="submission" date="2022-07" db="EMBL/GenBank/DDBJ databases">
        <title>Taxonomy of Novel Oxalotrophic and Methylotrophic Bacteria.</title>
        <authorList>
            <person name="Sahin N."/>
            <person name="Tani A."/>
        </authorList>
    </citation>
    <scope>NUCLEOTIDE SEQUENCE</scope>
    <source>
        <strain evidence="10">Y10</strain>
    </source>
</reference>
<keyword evidence="11" id="KW-1185">Reference proteome</keyword>
<dbReference type="RefSeq" id="WP_281766053.1">
    <property type="nucleotide sequence ID" value="NZ_BRVO01000003.1"/>
</dbReference>
<feature type="binding site" evidence="8">
    <location>
        <position position="349"/>
    </location>
    <ligand>
        <name>[4Fe-4S] cluster</name>
        <dbReference type="ChEBI" id="CHEBI:49883"/>
        <label>1</label>
    </ligand>
</feature>
<dbReference type="PANTHER" id="PTHR43034">
    <property type="entry name" value="ION-TRANSLOCATING OXIDOREDUCTASE COMPLEX SUBUNIT C"/>
    <property type="match status" value="1"/>
</dbReference>
<protein>
    <recommendedName>
        <fullName evidence="8">Ion-translocating oxidoreductase complex subunit C</fullName>
        <ecNumber evidence="8">7.-.-.-</ecNumber>
    </recommendedName>
    <alternativeName>
        <fullName evidence="8">Rnf electron transport complex subunit C</fullName>
    </alternativeName>
</protein>
<dbReference type="InterPro" id="IPR011538">
    <property type="entry name" value="Nuo51_FMN-bd"/>
</dbReference>
<dbReference type="PROSITE" id="PS51379">
    <property type="entry name" value="4FE4S_FER_2"/>
    <property type="match status" value="2"/>
</dbReference>
<dbReference type="Pfam" id="PF12838">
    <property type="entry name" value="Fer4_7"/>
    <property type="match status" value="1"/>
</dbReference>
<dbReference type="InterPro" id="IPR026902">
    <property type="entry name" value="RnfC_N"/>
</dbReference>
<feature type="binding site" evidence="8">
    <location>
        <position position="388"/>
    </location>
    <ligand>
        <name>[4Fe-4S] cluster</name>
        <dbReference type="ChEBI" id="CHEBI:49883"/>
        <label>2</label>
    </ligand>
</feature>
<evidence type="ECO:0000256" key="8">
    <source>
        <dbReference type="HAMAP-Rule" id="MF_00461"/>
    </source>
</evidence>
<dbReference type="NCBIfam" id="TIGR01945">
    <property type="entry name" value="rnfC"/>
    <property type="match status" value="1"/>
</dbReference>
<comment type="caution">
    <text evidence="10">The sequence shown here is derived from an EMBL/GenBank/DDBJ whole genome shotgun (WGS) entry which is preliminary data.</text>
</comment>
<keyword evidence="8" id="KW-1003">Cell membrane</keyword>
<keyword evidence="8" id="KW-1278">Translocase</keyword>
<evidence type="ECO:0000256" key="7">
    <source>
        <dbReference type="ARBA" id="ARBA00023014"/>
    </source>
</evidence>
<dbReference type="PANTHER" id="PTHR43034:SF2">
    <property type="entry name" value="ION-TRANSLOCATING OXIDOREDUCTASE COMPLEX SUBUNIT C"/>
    <property type="match status" value="1"/>
</dbReference>
<evidence type="ECO:0000256" key="5">
    <source>
        <dbReference type="ARBA" id="ARBA00022982"/>
    </source>
</evidence>
<keyword evidence="6 8" id="KW-0408">Iron</keyword>
<feature type="binding site" evidence="8">
    <location>
        <position position="391"/>
    </location>
    <ligand>
        <name>[4Fe-4S] cluster</name>
        <dbReference type="ChEBI" id="CHEBI:49883"/>
        <label>2</label>
    </ligand>
</feature>
<keyword evidence="3 8" id="KW-0479">Metal-binding</keyword>
<dbReference type="Gene3D" id="3.40.50.11540">
    <property type="entry name" value="NADH-ubiquinone oxidoreductase 51kDa subunit"/>
    <property type="match status" value="1"/>
</dbReference>
<dbReference type="Pfam" id="PF01512">
    <property type="entry name" value="Complex1_51K"/>
    <property type="match status" value="1"/>
</dbReference>
<keyword evidence="8" id="KW-0472">Membrane</keyword>
<keyword evidence="5 8" id="KW-0249">Electron transport</keyword>
<dbReference type="Pfam" id="PF13375">
    <property type="entry name" value="RnfC_N"/>
    <property type="match status" value="1"/>
</dbReference>
<sequence length="420" mass="46092">MIHIPSLKSTTKKIPIQKLAAPNMLYLPLTTYKGTLSTIVEKDSYVKKHQKVAASEGVFASSIHAPASGYIRGEVNIDNQSYLMLENDFKEVAIPAKQFTINNITEDEILSTLLDFGIEGSGGAKFPTHTKYNTGSKPIDTFIINAAECEPYLSADYTLLKNYTKQLLEAIQLMQKVIKASAIVFGIEKQHKELKPLILQTAKNQDIPVKIKLLPNEYPQGGELQLIKSVTGKEIPKGSIPANYGIVVSNVGTLWAIYNAFYKGTPYTNRIVTISGEKAENIGNYEVAIGTPVSYILETIGLTWNATSQTVILGGPMMGKAVQQPEIGINKGSGGILIIPNPTNKRYNCIQCGYCVDVCPQHLMPMEFARYSTTEDILQLKNFHVNDCIECGACAYICPSDVPLMNSIFKGKELLKATSL</sequence>
<evidence type="ECO:0000313" key="10">
    <source>
        <dbReference type="EMBL" id="GLB50429.1"/>
    </source>
</evidence>
<dbReference type="SUPFAM" id="SSF46548">
    <property type="entry name" value="alpha-helical ferredoxin"/>
    <property type="match status" value="1"/>
</dbReference>
<keyword evidence="4 8" id="KW-0677">Repeat</keyword>
<feature type="domain" description="4Fe-4S ferredoxin-type" evidence="9">
    <location>
        <begin position="340"/>
        <end position="369"/>
    </location>
</feature>
<evidence type="ECO:0000256" key="6">
    <source>
        <dbReference type="ARBA" id="ARBA00023004"/>
    </source>
</evidence>
<name>A0ABQ5MM08_9FLAO</name>
<feature type="binding site" evidence="8">
    <location>
        <position position="394"/>
    </location>
    <ligand>
        <name>[4Fe-4S] cluster</name>
        <dbReference type="ChEBI" id="CHEBI:49883"/>
        <label>2</label>
    </ligand>
</feature>
<dbReference type="NCBIfam" id="NF003454">
    <property type="entry name" value="PRK05035.1"/>
    <property type="match status" value="1"/>
</dbReference>
<comment type="function">
    <text evidence="8">Part of a membrane-bound complex that couples electron transfer with translocation of ions across the membrane.</text>
</comment>
<dbReference type="InterPro" id="IPR037225">
    <property type="entry name" value="Nuo51_FMN-bd_sf"/>
</dbReference>
<feature type="binding site" evidence="8">
    <location>
        <position position="359"/>
    </location>
    <ligand>
        <name>[4Fe-4S] cluster</name>
        <dbReference type="ChEBI" id="CHEBI:49883"/>
        <label>2</label>
    </ligand>
</feature>
<evidence type="ECO:0000256" key="3">
    <source>
        <dbReference type="ARBA" id="ARBA00022723"/>
    </source>
</evidence>
<dbReference type="EMBL" id="BRVO01000003">
    <property type="protein sequence ID" value="GLB50429.1"/>
    <property type="molecule type" value="Genomic_DNA"/>
</dbReference>
<comment type="subcellular location">
    <subcellularLocation>
        <location evidence="8">Cell membrane</location>
        <topology evidence="8">Peripheral membrane protein</topology>
    </subcellularLocation>
</comment>
<feature type="binding site" evidence="8">
    <location>
        <position position="352"/>
    </location>
    <ligand>
        <name>[4Fe-4S] cluster</name>
        <dbReference type="ChEBI" id="CHEBI:49883"/>
        <label>1</label>
    </ligand>
</feature>
<keyword evidence="7 8" id="KW-0411">Iron-sulfur</keyword>
<dbReference type="PROSITE" id="PS00198">
    <property type="entry name" value="4FE4S_FER_1"/>
    <property type="match status" value="1"/>
</dbReference>
<feature type="binding site" evidence="8">
    <location>
        <position position="355"/>
    </location>
    <ligand>
        <name>[4Fe-4S] cluster</name>
        <dbReference type="ChEBI" id="CHEBI:49883"/>
        <label>1</label>
    </ligand>
</feature>
<comment type="similarity">
    <text evidence="8">Belongs to the 4Fe4S bacterial-type ferredoxin family. RnfC subfamily.</text>
</comment>
<keyword evidence="1 8" id="KW-0813">Transport</keyword>
<feature type="domain" description="4Fe-4S ferredoxin-type" evidence="9">
    <location>
        <begin position="379"/>
        <end position="408"/>
    </location>
</feature>
<dbReference type="Proteomes" id="UP001143543">
    <property type="component" value="Unassembled WGS sequence"/>
</dbReference>
<feature type="binding site" evidence="8">
    <location>
        <position position="398"/>
    </location>
    <ligand>
        <name>[4Fe-4S] cluster</name>
        <dbReference type="ChEBI" id="CHEBI:49883"/>
        <label>1</label>
    </ligand>
</feature>
<dbReference type="HAMAP" id="MF_00461">
    <property type="entry name" value="RsxC_RnfC"/>
    <property type="match status" value="1"/>
</dbReference>
<evidence type="ECO:0000256" key="1">
    <source>
        <dbReference type="ARBA" id="ARBA00022448"/>
    </source>
</evidence>
<dbReference type="EC" id="7.-.-.-" evidence="8"/>
<dbReference type="InterPro" id="IPR017896">
    <property type="entry name" value="4Fe4S_Fe-S-bd"/>
</dbReference>
<evidence type="ECO:0000256" key="2">
    <source>
        <dbReference type="ARBA" id="ARBA00022485"/>
    </source>
</evidence>
<comment type="cofactor">
    <cofactor evidence="8">
        <name>[4Fe-4S] cluster</name>
        <dbReference type="ChEBI" id="CHEBI:49883"/>
    </cofactor>
    <text evidence="8">Binds 2 [4Fe-4S] clusters per subunit.</text>
</comment>
<organism evidence="10 11">
    <name type="scientific">Neptunitalea lumnitzerae</name>
    <dbReference type="NCBI Taxonomy" id="2965509"/>
    <lineage>
        <taxon>Bacteria</taxon>
        <taxon>Pseudomonadati</taxon>
        <taxon>Bacteroidota</taxon>
        <taxon>Flavobacteriia</taxon>
        <taxon>Flavobacteriales</taxon>
        <taxon>Flavobacteriaceae</taxon>
        <taxon>Neptunitalea</taxon>
    </lineage>
</organism>
<keyword evidence="2 8" id="KW-0004">4Fe-4S</keyword>
<dbReference type="SUPFAM" id="SSF142019">
    <property type="entry name" value="Nqo1 FMN-binding domain-like"/>
    <property type="match status" value="1"/>
</dbReference>
<proteinExistence type="inferred from homology"/>
<evidence type="ECO:0000259" key="9">
    <source>
        <dbReference type="PROSITE" id="PS51379"/>
    </source>
</evidence>